<feature type="compositionally biased region" description="Low complexity" evidence="1">
    <location>
        <begin position="279"/>
        <end position="296"/>
    </location>
</feature>
<dbReference type="AlphaFoldDB" id="A0AAV2PR57"/>
<protein>
    <submittedName>
        <fullName evidence="4">Uncharacterized protein</fullName>
    </submittedName>
</protein>
<evidence type="ECO:0000256" key="2">
    <source>
        <dbReference type="SAM" id="Phobius"/>
    </source>
</evidence>
<dbReference type="Proteomes" id="UP001497623">
    <property type="component" value="Unassembled WGS sequence"/>
</dbReference>
<evidence type="ECO:0000256" key="3">
    <source>
        <dbReference type="SAM" id="SignalP"/>
    </source>
</evidence>
<feature type="compositionally biased region" description="Polar residues" evidence="1">
    <location>
        <begin position="254"/>
        <end position="278"/>
    </location>
</feature>
<gene>
    <name evidence="4" type="ORF">MNOR_LOCUS2956</name>
</gene>
<feature type="region of interest" description="Disordered" evidence="1">
    <location>
        <begin position="252"/>
        <end position="297"/>
    </location>
</feature>
<proteinExistence type="predicted"/>
<organism evidence="4 5">
    <name type="scientific">Meganyctiphanes norvegica</name>
    <name type="common">Northern krill</name>
    <name type="synonym">Thysanopoda norvegica</name>
    <dbReference type="NCBI Taxonomy" id="48144"/>
    <lineage>
        <taxon>Eukaryota</taxon>
        <taxon>Metazoa</taxon>
        <taxon>Ecdysozoa</taxon>
        <taxon>Arthropoda</taxon>
        <taxon>Crustacea</taxon>
        <taxon>Multicrustacea</taxon>
        <taxon>Malacostraca</taxon>
        <taxon>Eumalacostraca</taxon>
        <taxon>Eucarida</taxon>
        <taxon>Euphausiacea</taxon>
        <taxon>Euphausiidae</taxon>
        <taxon>Meganyctiphanes</taxon>
    </lineage>
</organism>
<feature type="signal peptide" evidence="3">
    <location>
        <begin position="1"/>
        <end position="30"/>
    </location>
</feature>
<evidence type="ECO:0000313" key="5">
    <source>
        <dbReference type="Proteomes" id="UP001497623"/>
    </source>
</evidence>
<accession>A0AAV2PR57</accession>
<keyword evidence="2" id="KW-1133">Transmembrane helix</keyword>
<evidence type="ECO:0000256" key="1">
    <source>
        <dbReference type="SAM" id="MobiDB-lite"/>
    </source>
</evidence>
<sequence>MTSMAHKTWSSSSILTYVIFIICLAKTPRAEEDAEVISSPNVVNLTKPFSDVEDFSRINSWSYKGLSWSGKINSSSPFSITDPPSDDKDIILCFTKSSPSTLLKDFTLNGPLTQANFTMRYFVRVFDPVFKMKGLLFDSKKPAKEHILFDMDHDDLASENNTWITVTAQHESDIVPDNFTANQFTVRLEFSSSSMIYDDTNNQYQFVAIDELSLTGSEKIISLPQVGVNATQAPTLAPGLNKTTVVVTSPPKVNASTPAPSVNKTISPSVNKTTLSPVNNETISNTSTGNSNSNATEAPIEKGTTVAENNTNIIVPTDASGHTQDGGLKEEVEKVAKAIWDAFYVFLALFCACLIALIILIYKARNSRDDAPPPAIATYNPRTASYRMDSSGSSQYDNAAYRNEAV</sequence>
<comment type="caution">
    <text evidence="4">The sequence shown here is derived from an EMBL/GenBank/DDBJ whole genome shotgun (WGS) entry which is preliminary data.</text>
</comment>
<feature type="chain" id="PRO_5043427411" evidence="3">
    <location>
        <begin position="31"/>
        <end position="406"/>
    </location>
</feature>
<keyword evidence="2" id="KW-0812">Transmembrane</keyword>
<feature type="transmembrane region" description="Helical" evidence="2">
    <location>
        <begin position="342"/>
        <end position="362"/>
    </location>
</feature>
<dbReference type="EMBL" id="CAXKWB010000961">
    <property type="protein sequence ID" value="CAL4062941.1"/>
    <property type="molecule type" value="Genomic_DNA"/>
</dbReference>
<name>A0AAV2PR57_MEGNR</name>
<keyword evidence="5" id="KW-1185">Reference proteome</keyword>
<keyword evidence="3" id="KW-0732">Signal</keyword>
<evidence type="ECO:0000313" key="4">
    <source>
        <dbReference type="EMBL" id="CAL4062941.1"/>
    </source>
</evidence>
<keyword evidence="2" id="KW-0472">Membrane</keyword>
<reference evidence="4 5" key="1">
    <citation type="submission" date="2024-05" db="EMBL/GenBank/DDBJ databases">
        <authorList>
            <person name="Wallberg A."/>
        </authorList>
    </citation>
    <scope>NUCLEOTIDE SEQUENCE [LARGE SCALE GENOMIC DNA]</scope>
</reference>